<feature type="transmembrane region" description="Helical" evidence="1">
    <location>
        <begin position="21"/>
        <end position="43"/>
    </location>
</feature>
<keyword evidence="1" id="KW-1133">Transmembrane helix</keyword>
<keyword evidence="1" id="KW-0812">Transmembrane</keyword>
<protein>
    <submittedName>
        <fullName evidence="2">Uncharacterized protein</fullName>
    </submittedName>
</protein>
<dbReference type="AlphaFoldDB" id="A0A9D0ZSS7"/>
<proteinExistence type="predicted"/>
<gene>
    <name evidence="2" type="ORF">IAB26_00155</name>
</gene>
<dbReference type="InterPro" id="IPR046140">
    <property type="entry name" value="DUF6142"/>
</dbReference>
<evidence type="ECO:0000256" key="1">
    <source>
        <dbReference type="SAM" id="Phobius"/>
    </source>
</evidence>
<dbReference type="Pfam" id="PF19639">
    <property type="entry name" value="DUF6142"/>
    <property type="match status" value="1"/>
</dbReference>
<organism evidence="2 3">
    <name type="scientific">Candidatus Limivivens merdigallinarum</name>
    <dbReference type="NCBI Taxonomy" id="2840859"/>
    <lineage>
        <taxon>Bacteria</taxon>
        <taxon>Bacillati</taxon>
        <taxon>Bacillota</taxon>
        <taxon>Clostridia</taxon>
        <taxon>Lachnospirales</taxon>
        <taxon>Lachnospiraceae</taxon>
        <taxon>Lachnospiraceae incertae sedis</taxon>
        <taxon>Candidatus Limivivens</taxon>
    </lineage>
</organism>
<accession>A0A9D0ZSS7</accession>
<dbReference type="EMBL" id="DVFT01000002">
    <property type="protein sequence ID" value="HIQ94958.1"/>
    <property type="molecule type" value="Genomic_DNA"/>
</dbReference>
<name>A0A9D0ZSS7_9FIRM</name>
<feature type="transmembrane region" description="Helical" evidence="1">
    <location>
        <begin position="84"/>
        <end position="104"/>
    </location>
</feature>
<evidence type="ECO:0000313" key="2">
    <source>
        <dbReference type="EMBL" id="HIQ94958.1"/>
    </source>
</evidence>
<feature type="transmembrane region" description="Helical" evidence="1">
    <location>
        <begin position="49"/>
        <end position="72"/>
    </location>
</feature>
<evidence type="ECO:0000313" key="3">
    <source>
        <dbReference type="Proteomes" id="UP000886886"/>
    </source>
</evidence>
<reference evidence="2" key="1">
    <citation type="submission" date="2020-10" db="EMBL/GenBank/DDBJ databases">
        <authorList>
            <person name="Gilroy R."/>
        </authorList>
    </citation>
    <scope>NUCLEOTIDE SEQUENCE</scope>
    <source>
        <strain evidence="2">ChiSjej3B21-11622</strain>
    </source>
</reference>
<sequence length="105" mass="11495">MARRKMYTFSERRQSRQGVTSTILGSISLLLFFILAYAAYWMYGEGGPVIGALGFTGLVFAVCGLVKGLLSFREKHMLYSFSKAGSIISSVALVVWIFVILLGAS</sequence>
<keyword evidence="1" id="KW-0472">Membrane</keyword>
<dbReference type="Proteomes" id="UP000886886">
    <property type="component" value="Unassembled WGS sequence"/>
</dbReference>
<comment type="caution">
    <text evidence="2">The sequence shown here is derived from an EMBL/GenBank/DDBJ whole genome shotgun (WGS) entry which is preliminary data.</text>
</comment>
<reference evidence="2" key="2">
    <citation type="journal article" date="2021" name="PeerJ">
        <title>Extensive microbial diversity within the chicken gut microbiome revealed by metagenomics and culture.</title>
        <authorList>
            <person name="Gilroy R."/>
            <person name="Ravi A."/>
            <person name="Getino M."/>
            <person name="Pursley I."/>
            <person name="Horton D.L."/>
            <person name="Alikhan N.F."/>
            <person name="Baker D."/>
            <person name="Gharbi K."/>
            <person name="Hall N."/>
            <person name="Watson M."/>
            <person name="Adriaenssens E.M."/>
            <person name="Foster-Nyarko E."/>
            <person name="Jarju S."/>
            <person name="Secka A."/>
            <person name="Antonio M."/>
            <person name="Oren A."/>
            <person name="Chaudhuri R.R."/>
            <person name="La Ragione R."/>
            <person name="Hildebrand F."/>
            <person name="Pallen M.J."/>
        </authorList>
    </citation>
    <scope>NUCLEOTIDE SEQUENCE</scope>
    <source>
        <strain evidence="2">ChiSjej3B21-11622</strain>
    </source>
</reference>